<dbReference type="InterPro" id="IPR029446">
    <property type="entry name" value="COPB1_appendage_platform_dom"/>
</dbReference>
<dbReference type="GO" id="GO:0000139">
    <property type="term" value="C:Golgi membrane"/>
    <property type="evidence" value="ECO:0007669"/>
    <property type="project" value="UniProtKB-SubCell"/>
</dbReference>
<protein>
    <submittedName>
        <fullName evidence="13">BetaCop</fullName>
    </submittedName>
</protein>
<dbReference type="EMBL" id="MNPJ01000001">
    <property type="protein sequence ID" value="OQS55849.1"/>
    <property type="molecule type" value="Genomic_DNA"/>
</dbReference>
<dbReference type="Gene3D" id="1.25.10.10">
    <property type="entry name" value="Leucine-rich Repeat Variant"/>
    <property type="match status" value="1"/>
</dbReference>
<evidence type="ECO:0000259" key="11">
    <source>
        <dbReference type="Pfam" id="PF07718"/>
    </source>
</evidence>
<proteinExistence type="predicted"/>
<evidence type="ECO:0000256" key="10">
    <source>
        <dbReference type="ARBA" id="ARBA00023329"/>
    </source>
</evidence>
<keyword evidence="8" id="KW-0333">Golgi apparatus</keyword>
<evidence type="ECO:0000313" key="14">
    <source>
        <dbReference type="Proteomes" id="UP000192758"/>
    </source>
</evidence>
<accession>A0A1W0E9J9</accession>
<evidence type="ECO:0000256" key="4">
    <source>
        <dbReference type="ARBA" id="ARBA00022490"/>
    </source>
</evidence>
<comment type="caution">
    <text evidence="13">The sequence shown here is derived from an EMBL/GenBank/DDBJ whole genome shotgun (WGS) entry which is preliminary data.</text>
</comment>
<organism evidence="13 14">
    <name type="scientific">Ecytonucleospora hepatopenaei</name>
    <dbReference type="NCBI Taxonomy" id="646526"/>
    <lineage>
        <taxon>Eukaryota</taxon>
        <taxon>Fungi</taxon>
        <taxon>Fungi incertae sedis</taxon>
        <taxon>Microsporidia</taxon>
        <taxon>Enterocytozoonidae</taxon>
        <taxon>Ecytonucleospora</taxon>
    </lineage>
</organism>
<evidence type="ECO:0000256" key="2">
    <source>
        <dbReference type="ARBA" id="ARBA00004347"/>
    </source>
</evidence>
<dbReference type="InterPro" id="IPR016024">
    <property type="entry name" value="ARM-type_fold"/>
</dbReference>
<evidence type="ECO:0000256" key="7">
    <source>
        <dbReference type="ARBA" id="ARBA00022927"/>
    </source>
</evidence>
<dbReference type="InterPro" id="IPR011989">
    <property type="entry name" value="ARM-like"/>
</dbReference>
<dbReference type="Proteomes" id="UP000192758">
    <property type="component" value="Unassembled WGS sequence"/>
</dbReference>
<keyword evidence="14" id="KW-1185">Reference proteome</keyword>
<dbReference type="VEuPathDB" id="MicrosporidiaDB:EHP00_391"/>
<keyword evidence="10" id="KW-0968">Cytoplasmic vesicle</keyword>
<dbReference type="PANTHER" id="PTHR10635">
    <property type="entry name" value="COATOMER SUBUNIT BETA"/>
    <property type="match status" value="1"/>
</dbReference>
<feature type="domain" description="Coatomer beta subunit appendage platform" evidence="12">
    <location>
        <begin position="654"/>
        <end position="765"/>
    </location>
</feature>
<dbReference type="SUPFAM" id="SSF48371">
    <property type="entry name" value="ARM repeat"/>
    <property type="match status" value="1"/>
</dbReference>
<dbReference type="InterPro" id="IPR011710">
    <property type="entry name" value="Coatomer_bsu_C"/>
</dbReference>
<evidence type="ECO:0000256" key="1">
    <source>
        <dbReference type="ARBA" id="ARBA00004255"/>
    </source>
</evidence>
<evidence type="ECO:0000256" key="8">
    <source>
        <dbReference type="ARBA" id="ARBA00023034"/>
    </source>
</evidence>
<dbReference type="STRING" id="646526.A0A1W0E9J9"/>
<keyword evidence="4" id="KW-0963">Cytoplasm</keyword>
<name>A0A1W0E9J9_9MICR</name>
<feature type="domain" description="Coatomer beta subunit C-terminal" evidence="11">
    <location>
        <begin position="539"/>
        <end position="624"/>
    </location>
</feature>
<sequence>MSQTLYLQVNEDQPDNKSISKHPEKALKFLISQQTQGLFNKDLLHNVITSVMNTNDNKLKRLLYYYFETIMSDPSFVMCVNQINKDLTSPNEFVRGFALKLAAKYENFDYVNSSAIKENLSHKHYYVRLNALRCYTELSLRFGWDIENDLIEMLNLETNAKVQAYIFSCMFKLNISFDDFINMHTGNEVLDYLVDVVNDSQFLHNCINHGSKKIVFKAMCRLLERGEKVNISLLISILEGESVFKKDFERYLKYLSGESILFLHLMEPYEITFSFALLDHVISVVKTQDVVKVSEIIYNKYKTLVNNSEQRKSFKCGLIDRFSKFVDAHCISNREMLDSILDDLLIENDPEVLFALVKCLKILEGNNLVKDDKITKAMLKAIDCVRYGKILRFIFDILFININEKTLYILCKQLMNNFESQNDVFYLSEDPDVFLGGYISYSLVRMFKKIKFESTESKKTHKEMIAAICIKFIQFGTKFNLIDSSTHSSITLFLRFLLDESKKNVDFEDSRVTVKFESSLNVPKIPLLDIHKNEKKFVVQEENDTKTRTIQLSGLGDPLYVECNLFYTKYECVLDLLIINQTEFYLPEFSIDFTHSKHLKLIETMYPVGIQPSSAITQKISFSIVESSDSFITAALLFRYPRNGEYLLKPYVQHLNEIKLKIGDFLEKTSTQIDFPYIWKSLEWENIYSLQANIENMEECIDLLVQSVEGTIVNKESVYNFLVCNFLCSTIQKTLVLVNVCLSENKNAVIRVRSKDESIVKSISNLLGGVIKEKLLK</sequence>
<dbReference type="GO" id="GO:0005198">
    <property type="term" value="F:structural molecule activity"/>
    <property type="evidence" value="ECO:0007669"/>
    <property type="project" value="InterPro"/>
</dbReference>
<dbReference type="GO" id="GO:0006891">
    <property type="term" value="P:intra-Golgi vesicle-mediated transport"/>
    <property type="evidence" value="ECO:0007669"/>
    <property type="project" value="TreeGrafter"/>
</dbReference>
<gene>
    <name evidence="13" type="primary">betaCop</name>
    <name evidence="13" type="ORF">EHP00_391</name>
</gene>
<dbReference type="Pfam" id="PF07718">
    <property type="entry name" value="Coatamer_beta_C"/>
    <property type="match status" value="1"/>
</dbReference>
<keyword evidence="9" id="KW-0472">Membrane</keyword>
<dbReference type="OrthoDB" id="10261439at2759"/>
<dbReference type="Pfam" id="PF14806">
    <property type="entry name" value="Coatomer_b_Cpla"/>
    <property type="match status" value="1"/>
</dbReference>
<evidence type="ECO:0000256" key="5">
    <source>
        <dbReference type="ARBA" id="ARBA00022737"/>
    </source>
</evidence>
<dbReference type="GO" id="GO:0030126">
    <property type="term" value="C:COPI vesicle coat"/>
    <property type="evidence" value="ECO:0007669"/>
    <property type="project" value="InterPro"/>
</dbReference>
<keyword evidence="7" id="KW-0653">Protein transport</keyword>
<dbReference type="GO" id="GO:0006888">
    <property type="term" value="P:endoplasmic reticulum to Golgi vesicle-mediated transport"/>
    <property type="evidence" value="ECO:0007669"/>
    <property type="project" value="TreeGrafter"/>
</dbReference>
<reference evidence="13 14" key="1">
    <citation type="journal article" date="2017" name="Environ. Microbiol.">
        <title>Decay of the glycolytic pathway and adaptation to intranuclear parasitism within Enterocytozoonidae microsporidia.</title>
        <authorList>
            <person name="Wiredu Boakye D."/>
            <person name="Jaroenlak P."/>
            <person name="Prachumwat A."/>
            <person name="Williams T.A."/>
            <person name="Bateman K.S."/>
            <person name="Itsathitphaisarn O."/>
            <person name="Sritunyalucksana K."/>
            <person name="Paszkiewicz K.H."/>
            <person name="Moore K.A."/>
            <person name="Stentiford G.D."/>
            <person name="Williams B.A."/>
        </authorList>
    </citation>
    <scope>NUCLEOTIDE SEQUENCE [LARGE SCALE GENOMIC DNA]</scope>
    <source>
        <strain evidence="13 14">TH1</strain>
    </source>
</reference>
<evidence type="ECO:0000313" key="13">
    <source>
        <dbReference type="EMBL" id="OQS55849.1"/>
    </source>
</evidence>
<dbReference type="PANTHER" id="PTHR10635:SF0">
    <property type="entry name" value="COATOMER SUBUNIT BETA"/>
    <property type="match status" value="1"/>
</dbReference>
<keyword evidence="5" id="KW-0677">Repeat</keyword>
<dbReference type="AlphaFoldDB" id="A0A1W0E9J9"/>
<evidence type="ECO:0000259" key="12">
    <source>
        <dbReference type="Pfam" id="PF14806"/>
    </source>
</evidence>
<keyword evidence="6" id="KW-0931">ER-Golgi transport</keyword>
<evidence type="ECO:0000256" key="3">
    <source>
        <dbReference type="ARBA" id="ARBA00022448"/>
    </source>
</evidence>
<dbReference type="InterPro" id="IPR016460">
    <property type="entry name" value="COPB1"/>
</dbReference>
<evidence type="ECO:0000256" key="6">
    <source>
        <dbReference type="ARBA" id="ARBA00022892"/>
    </source>
</evidence>
<keyword evidence="3" id="KW-0813">Transport</keyword>
<comment type="subcellular location">
    <subcellularLocation>
        <location evidence="2">Cytoplasmic vesicle</location>
        <location evidence="2">COPI-coated vesicle membrane</location>
        <topology evidence="2">Peripheral membrane protein</topology>
        <orientation evidence="2">Cytoplasmic side</orientation>
    </subcellularLocation>
    <subcellularLocation>
        <location evidence="1">Golgi apparatus membrane</location>
        <topology evidence="1">Peripheral membrane protein</topology>
        <orientation evidence="1">Cytoplasmic side</orientation>
    </subcellularLocation>
</comment>
<dbReference type="GO" id="GO:0006886">
    <property type="term" value="P:intracellular protein transport"/>
    <property type="evidence" value="ECO:0007669"/>
    <property type="project" value="InterPro"/>
</dbReference>
<evidence type="ECO:0000256" key="9">
    <source>
        <dbReference type="ARBA" id="ARBA00023136"/>
    </source>
</evidence>